<dbReference type="GO" id="GO:0008171">
    <property type="term" value="F:O-methyltransferase activity"/>
    <property type="evidence" value="ECO:0007669"/>
    <property type="project" value="UniProtKB-UniRule"/>
</dbReference>
<evidence type="ECO:0000256" key="3">
    <source>
        <dbReference type="ARBA" id="ARBA00022679"/>
    </source>
</evidence>
<dbReference type="PROSITE" id="PS51515">
    <property type="entry name" value="BIN3_SAM"/>
    <property type="match status" value="1"/>
</dbReference>
<dbReference type="InterPro" id="IPR039772">
    <property type="entry name" value="Bin3-like"/>
</dbReference>
<evidence type="ECO:0000256" key="2">
    <source>
        <dbReference type="ARBA" id="ARBA00022603"/>
    </source>
</evidence>
<dbReference type="GO" id="GO:0032259">
    <property type="term" value="P:methylation"/>
    <property type="evidence" value="ECO:0007669"/>
    <property type="project" value="UniProtKB-KW"/>
</dbReference>
<dbReference type="Gene3D" id="3.40.50.150">
    <property type="entry name" value="Vaccinia Virus protein VP39"/>
    <property type="match status" value="1"/>
</dbReference>
<feature type="compositionally biased region" description="Basic and acidic residues" evidence="7">
    <location>
        <begin position="31"/>
        <end position="43"/>
    </location>
</feature>
<dbReference type="PANTHER" id="PTHR12315">
    <property type="entry name" value="BICOID-INTERACTING PROTEIN RELATED"/>
    <property type="match status" value="1"/>
</dbReference>
<dbReference type="PANTHER" id="PTHR12315:SF0">
    <property type="entry name" value="7SK SNRNA METHYLPHOSPHATE CAPPING ENZYME"/>
    <property type="match status" value="1"/>
</dbReference>
<feature type="domain" description="Bin3-type SAM" evidence="8">
    <location>
        <begin position="98"/>
        <end position="352"/>
    </location>
</feature>
<evidence type="ECO:0000256" key="7">
    <source>
        <dbReference type="SAM" id="MobiDB-lite"/>
    </source>
</evidence>
<dbReference type="GO" id="GO:0008173">
    <property type="term" value="F:RNA methyltransferase activity"/>
    <property type="evidence" value="ECO:0007669"/>
    <property type="project" value="UniProtKB-UniRule"/>
</dbReference>
<dbReference type="AlphaFoldDB" id="A0AAV0QCU7"/>
<evidence type="ECO:0000313" key="9">
    <source>
        <dbReference type="EMBL" id="CAI0543415.1"/>
    </source>
</evidence>
<evidence type="ECO:0000256" key="6">
    <source>
        <dbReference type="RuleBase" id="RU367087"/>
    </source>
</evidence>
<dbReference type="SUPFAM" id="SSF53335">
    <property type="entry name" value="S-adenosyl-L-methionine-dependent methyltransferases"/>
    <property type="match status" value="1"/>
</dbReference>
<dbReference type="GO" id="GO:0017069">
    <property type="term" value="F:snRNA binding"/>
    <property type="evidence" value="ECO:0007669"/>
    <property type="project" value="TreeGrafter"/>
</dbReference>
<dbReference type="InterPro" id="IPR024160">
    <property type="entry name" value="BIN3_SAM-bd_dom"/>
</dbReference>
<dbReference type="EMBL" id="CAMGYJ010000009">
    <property type="protein sequence ID" value="CAI0543415.1"/>
    <property type="molecule type" value="Genomic_DNA"/>
</dbReference>
<dbReference type="Pfam" id="PF06859">
    <property type="entry name" value="Bin3"/>
    <property type="match status" value="1"/>
</dbReference>
<reference evidence="9" key="1">
    <citation type="submission" date="2022-08" db="EMBL/GenBank/DDBJ databases">
        <authorList>
            <person name="Gutierrez-Valencia J."/>
        </authorList>
    </citation>
    <scope>NUCLEOTIDE SEQUENCE</scope>
</reference>
<evidence type="ECO:0000256" key="1">
    <source>
        <dbReference type="ARBA" id="ARBA00008361"/>
    </source>
</evidence>
<protein>
    <recommendedName>
        <fullName evidence="6">RNA methyltransferase</fullName>
        <ecNumber evidence="6">2.1.1.-</ecNumber>
    </recommendedName>
</protein>
<name>A0AAV0QCU7_9ROSI</name>
<proteinExistence type="inferred from homology"/>
<dbReference type="InterPro" id="IPR029063">
    <property type="entry name" value="SAM-dependent_MTases_sf"/>
</dbReference>
<dbReference type="Proteomes" id="UP001154282">
    <property type="component" value="Unassembled WGS sequence"/>
</dbReference>
<dbReference type="EC" id="2.1.1.-" evidence="6"/>
<evidence type="ECO:0000256" key="4">
    <source>
        <dbReference type="ARBA" id="ARBA00022691"/>
    </source>
</evidence>
<comment type="caution">
    <text evidence="9">The sequence shown here is derived from an EMBL/GenBank/DDBJ whole genome shotgun (WGS) entry which is preliminary data.</text>
</comment>
<keyword evidence="10" id="KW-1185">Reference proteome</keyword>
<sequence>MAEAEEENREEIVAEKKSKRNRKKQKTENPSQKEETQERKQNGEGKPQQQNQVAGGDHPAQNNNGGGSSKKRKQREAFPFGNYRNYYGYRIGQEVDEDPRLKVLKREWFEGKDCLDIGCNSGIITIHIAKKYNCRSILGVDIDTARISDAYWHLRKFSREHSGSSSTNVSKEEVKEKLKASKQIAHVVPGDGEEIKKEASFSEKTNLFDVVSFRQENFVDSRHSHEKQYDTILCLSVAKWIHLNWGDDGLITLFSKVWKLLVPGGTFILEPQPWDSYKKNYQVSKVFVFSLRVSKILVYRTAAENYRNIMFPPESFREILLDKIGFRSVEDLTAGLTGSKTGFNRPIFAFHK</sequence>
<keyword evidence="4 5" id="KW-0949">S-adenosyl-L-methionine</keyword>
<gene>
    <name evidence="9" type="ORF">LITE_LOCUS42824</name>
</gene>
<comment type="similarity">
    <text evidence="1 6">Belongs to the methyltransferase superfamily.</text>
</comment>
<keyword evidence="3 6" id="KW-0808">Transferase</keyword>
<keyword evidence="2 6" id="KW-0489">Methyltransferase</keyword>
<feature type="region of interest" description="Disordered" evidence="7">
    <location>
        <begin position="1"/>
        <end position="77"/>
    </location>
</feature>
<dbReference type="InterPro" id="IPR010675">
    <property type="entry name" value="Bin3_C"/>
</dbReference>
<evidence type="ECO:0000313" key="10">
    <source>
        <dbReference type="Proteomes" id="UP001154282"/>
    </source>
</evidence>
<dbReference type="GO" id="GO:0040031">
    <property type="term" value="P:snRNA modification"/>
    <property type="evidence" value="ECO:0007669"/>
    <property type="project" value="TreeGrafter"/>
</dbReference>
<organism evidence="9 10">
    <name type="scientific">Linum tenue</name>
    <dbReference type="NCBI Taxonomy" id="586396"/>
    <lineage>
        <taxon>Eukaryota</taxon>
        <taxon>Viridiplantae</taxon>
        <taxon>Streptophyta</taxon>
        <taxon>Embryophyta</taxon>
        <taxon>Tracheophyta</taxon>
        <taxon>Spermatophyta</taxon>
        <taxon>Magnoliopsida</taxon>
        <taxon>eudicotyledons</taxon>
        <taxon>Gunneridae</taxon>
        <taxon>Pentapetalae</taxon>
        <taxon>rosids</taxon>
        <taxon>fabids</taxon>
        <taxon>Malpighiales</taxon>
        <taxon>Linaceae</taxon>
        <taxon>Linum</taxon>
    </lineage>
</organism>
<evidence type="ECO:0000259" key="8">
    <source>
        <dbReference type="PROSITE" id="PS51515"/>
    </source>
</evidence>
<dbReference type="CDD" id="cd02440">
    <property type="entry name" value="AdoMet_MTases"/>
    <property type="match status" value="1"/>
</dbReference>
<evidence type="ECO:0000256" key="5">
    <source>
        <dbReference type="PROSITE-ProRule" id="PRU00848"/>
    </source>
</evidence>
<accession>A0AAV0QCU7</accession>